<dbReference type="Pfam" id="PF14526">
    <property type="entry name" value="Cass2"/>
    <property type="match status" value="1"/>
</dbReference>
<feature type="domain" description="Integron-associated effector binding protein" evidence="1">
    <location>
        <begin position="22"/>
        <end position="152"/>
    </location>
</feature>
<dbReference type="InterPro" id="IPR011256">
    <property type="entry name" value="Reg_factor_effector_dom_sf"/>
</dbReference>
<organism evidence="2 3">
    <name type="scientific">Paenibacillus lautus</name>
    <name type="common">Bacillus lautus</name>
    <dbReference type="NCBI Taxonomy" id="1401"/>
    <lineage>
        <taxon>Bacteria</taxon>
        <taxon>Bacillati</taxon>
        <taxon>Bacillota</taxon>
        <taxon>Bacilli</taxon>
        <taxon>Bacillales</taxon>
        <taxon>Paenibacillaceae</taxon>
        <taxon>Paenibacillus</taxon>
    </lineage>
</organism>
<keyword evidence="3" id="KW-1185">Reference proteome</keyword>
<dbReference type="KEGG" id="plw:D5F53_07655"/>
<dbReference type="Gene3D" id="3.20.80.10">
    <property type="entry name" value="Regulatory factor, effector binding domain"/>
    <property type="match status" value="1"/>
</dbReference>
<evidence type="ECO:0000313" key="2">
    <source>
        <dbReference type="EMBL" id="AYB43165.1"/>
    </source>
</evidence>
<protein>
    <submittedName>
        <fullName evidence="2">AraC family transcriptional regulator</fullName>
    </submittedName>
</protein>
<evidence type="ECO:0000259" key="1">
    <source>
        <dbReference type="Pfam" id="PF14526"/>
    </source>
</evidence>
<dbReference type="EMBL" id="CP032412">
    <property type="protein sequence ID" value="AYB43165.1"/>
    <property type="molecule type" value="Genomic_DNA"/>
</dbReference>
<evidence type="ECO:0000313" key="3">
    <source>
        <dbReference type="Proteomes" id="UP000266552"/>
    </source>
</evidence>
<dbReference type="InterPro" id="IPR029441">
    <property type="entry name" value="Cass2"/>
</dbReference>
<dbReference type="AlphaFoldDB" id="A0A385TPX6"/>
<accession>A0A385TPX6</accession>
<gene>
    <name evidence="2" type="ORF">D5F53_07655</name>
</gene>
<sequence>MMEISQVHMEDLWSVRRERLGNRWLIGVQNELPQSYEDEQRLFATLRSRRDEIQHQTADPNTYMVIHDDGSKMTVALMVSRIGEIPEGMVSLNLPEEEYEVFRFEEKHICSFWQYFCESDHRSKYGVNAAKARFETFNDILQPNGVTEIYYPKE</sequence>
<dbReference type="Proteomes" id="UP000266552">
    <property type="component" value="Chromosome"/>
</dbReference>
<name>A0A385TPX6_PAELA</name>
<proteinExistence type="predicted"/>
<reference evidence="2 3" key="1">
    <citation type="submission" date="2018-09" db="EMBL/GenBank/DDBJ databases">
        <title>Genome Sequence of Paenibacillus lautus Strain E7593-69, Azo Dye-Degrading Bacteria, Isolated from Commercial Tattoo Inks.</title>
        <authorList>
            <person name="Nho S.W."/>
            <person name="Kim S.-J."/>
            <person name="Kweon O."/>
            <person name="Cerniglia C.E."/>
        </authorList>
    </citation>
    <scope>NUCLEOTIDE SEQUENCE [LARGE SCALE GENOMIC DNA]</scope>
    <source>
        <strain evidence="2 3">E7593-69</strain>
    </source>
</reference>